<dbReference type="GeneID" id="95989430"/>
<keyword evidence="3" id="KW-1185">Reference proteome</keyword>
<name>A0ABR3PWH9_9TREE</name>
<feature type="chain" id="PRO_5047286463" evidence="1">
    <location>
        <begin position="17"/>
        <end position="321"/>
    </location>
</feature>
<protein>
    <submittedName>
        <fullName evidence="2">Uncharacterized protein</fullName>
    </submittedName>
</protein>
<evidence type="ECO:0000313" key="2">
    <source>
        <dbReference type="EMBL" id="KAL1406681.1"/>
    </source>
</evidence>
<sequence length="321" mass="34359">MRPLIAVSSLAALVLAIYLWSTSRSSTNGTQHVALAAHGAQLAALARLVAALDALPSPYALGVDTNGALVVNILEPPSYPENGSDEEAQAYHAFFERYGVALDAEADAIDGYATTNFTGQLVRSTSPDAVLAAGLSARPGRFASLSAAQEWYPDLSDEGFRPADDADRQASQDKFFDDYTIHRRHLFGSGEWRALQRTALQAMITCLDNLGTGYDLSLDADGELIVSPFVNKYPGGWAYDATSNKFSGGWADVKDVRDTDPLLSLSRCTGSPYIVHKVMGSGGGRRVTRGVRGRGRYDPDVVLAEGLSWQPGSRPISTQGV</sequence>
<organism evidence="2 3">
    <name type="scientific">Vanrija albida</name>
    <dbReference type="NCBI Taxonomy" id="181172"/>
    <lineage>
        <taxon>Eukaryota</taxon>
        <taxon>Fungi</taxon>
        <taxon>Dikarya</taxon>
        <taxon>Basidiomycota</taxon>
        <taxon>Agaricomycotina</taxon>
        <taxon>Tremellomycetes</taxon>
        <taxon>Trichosporonales</taxon>
        <taxon>Trichosporonaceae</taxon>
        <taxon>Vanrija</taxon>
    </lineage>
</organism>
<gene>
    <name evidence="2" type="ORF">Q8F55_008387</name>
</gene>
<dbReference type="RefSeq" id="XP_069206625.1">
    <property type="nucleotide sequence ID" value="XM_069356784.1"/>
</dbReference>
<dbReference type="Proteomes" id="UP001565368">
    <property type="component" value="Unassembled WGS sequence"/>
</dbReference>
<dbReference type="EMBL" id="JBBXJM010000006">
    <property type="protein sequence ID" value="KAL1406681.1"/>
    <property type="molecule type" value="Genomic_DNA"/>
</dbReference>
<keyword evidence="1" id="KW-0732">Signal</keyword>
<evidence type="ECO:0000313" key="3">
    <source>
        <dbReference type="Proteomes" id="UP001565368"/>
    </source>
</evidence>
<feature type="signal peptide" evidence="1">
    <location>
        <begin position="1"/>
        <end position="16"/>
    </location>
</feature>
<proteinExistence type="predicted"/>
<comment type="caution">
    <text evidence="2">The sequence shown here is derived from an EMBL/GenBank/DDBJ whole genome shotgun (WGS) entry which is preliminary data.</text>
</comment>
<accession>A0ABR3PWH9</accession>
<evidence type="ECO:0000256" key="1">
    <source>
        <dbReference type="SAM" id="SignalP"/>
    </source>
</evidence>
<reference evidence="2 3" key="1">
    <citation type="submission" date="2023-08" db="EMBL/GenBank/DDBJ databases">
        <title>Annotated Genome Sequence of Vanrija albida AlHP1.</title>
        <authorList>
            <person name="Herzog R."/>
        </authorList>
    </citation>
    <scope>NUCLEOTIDE SEQUENCE [LARGE SCALE GENOMIC DNA]</scope>
    <source>
        <strain evidence="2 3">AlHP1</strain>
    </source>
</reference>